<evidence type="ECO:0000313" key="1">
    <source>
        <dbReference type="EMBL" id="TMV15169.1"/>
    </source>
</evidence>
<comment type="caution">
    <text evidence="1">The sequence shown here is derived from an EMBL/GenBank/DDBJ whole genome shotgun (WGS) entry which is preliminary data.</text>
</comment>
<dbReference type="PANTHER" id="PTHR47328:SF1">
    <property type="entry name" value="RUTC FAMILY PROTEIN YOAB"/>
    <property type="match status" value="1"/>
</dbReference>
<sequence>MSDPKYIESGPIMSQAVTYNGTAYLAGQVAIDSREADFATQAAEIFKRIDTQLAAAGTDKSRLLAATVWITDLANFAAFNEAWTAWLDGNPAPSRATVRADLVLPGLLLEIQVTAAL</sequence>
<protein>
    <submittedName>
        <fullName evidence="1">RidA family protein</fullName>
    </submittedName>
</protein>
<dbReference type="CDD" id="cd06150">
    <property type="entry name" value="YjgF_YER057c_UK114_like_2"/>
    <property type="match status" value="1"/>
</dbReference>
<organism evidence="1 2">
    <name type="scientific">Arenibacterium halophilum</name>
    <dbReference type="NCBI Taxonomy" id="2583821"/>
    <lineage>
        <taxon>Bacteria</taxon>
        <taxon>Pseudomonadati</taxon>
        <taxon>Pseudomonadota</taxon>
        <taxon>Alphaproteobacteria</taxon>
        <taxon>Rhodobacterales</taxon>
        <taxon>Paracoccaceae</taxon>
        <taxon>Arenibacterium</taxon>
    </lineage>
</organism>
<dbReference type="InterPro" id="IPR006175">
    <property type="entry name" value="YjgF/YER057c/UK114"/>
</dbReference>
<dbReference type="InterPro" id="IPR035959">
    <property type="entry name" value="RutC-like_sf"/>
</dbReference>
<dbReference type="Proteomes" id="UP001191082">
    <property type="component" value="Unassembled WGS sequence"/>
</dbReference>
<dbReference type="SUPFAM" id="SSF55298">
    <property type="entry name" value="YjgF-like"/>
    <property type="match status" value="1"/>
</dbReference>
<dbReference type="Gene3D" id="3.30.1330.40">
    <property type="entry name" value="RutC-like"/>
    <property type="match status" value="1"/>
</dbReference>
<keyword evidence="2" id="KW-1185">Reference proteome</keyword>
<accession>A0ABY2XDR7</accession>
<proteinExistence type="predicted"/>
<evidence type="ECO:0000313" key="2">
    <source>
        <dbReference type="Proteomes" id="UP001191082"/>
    </source>
</evidence>
<dbReference type="Pfam" id="PF01042">
    <property type="entry name" value="Ribonuc_L-PSP"/>
    <property type="match status" value="1"/>
</dbReference>
<dbReference type="RefSeq" id="WP_138862517.1">
    <property type="nucleotide sequence ID" value="NZ_VCPC01000001.1"/>
</dbReference>
<dbReference type="EMBL" id="VCPC01000001">
    <property type="protein sequence ID" value="TMV15169.1"/>
    <property type="molecule type" value="Genomic_DNA"/>
</dbReference>
<dbReference type="PANTHER" id="PTHR47328">
    <property type="match status" value="1"/>
</dbReference>
<gene>
    <name evidence="1" type="ORF">FGK64_04195</name>
</gene>
<dbReference type="InterPro" id="IPR035709">
    <property type="entry name" value="YoaB-like"/>
</dbReference>
<name>A0ABY2XDR7_9RHOB</name>
<reference evidence="1 2" key="1">
    <citation type="submission" date="2019-05" db="EMBL/GenBank/DDBJ databases">
        <title>Marivita sp. nov. isolated from sea sediment.</title>
        <authorList>
            <person name="Kim W."/>
        </authorList>
    </citation>
    <scope>NUCLEOTIDE SEQUENCE [LARGE SCALE GENOMIC DNA]</scope>
    <source>
        <strain evidence="1 2">CAU 1492</strain>
    </source>
</reference>